<keyword evidence="2" id="KW-0560">Oxidoreductase</keyword>
<proteinExistence type="predicted"/>
<gene>
    <name evidence="2" type="ORF">OLMES_4456</name>
</gene>
<keyword evidence="2" id="KW-0575">Peroxidase</keyword>
<dbReference type="InterPro" id="IPR004675">
    <property type="entry name" value="AhpD_core"/>
</dbReference>
<dbReference type="NCBIfam" id="TIGR00778">
    <property type="entry name" value="ahpD_dom"/>
    <property type="match status" value="1"/>
</dbReference>
<dbReference type="PANTHER" id="PTHR35446">
    <property type="entry name" value="SI:CH211-175M2.5"/>
    <property type="match status" value="1"/>
</dbReference>
<organism evidence="2 3">
    <name type="scientific">Oleiphilus messinensis</name>
    <dbReference type="NCBI Taxonomy" id="141451"/>
    <lineage>
        <taxon>Bacteria</taxon>
        <taxon>Pseudomonadati</taxon>
        <taxon>Pseudomonadota</taxon>
        <taxon>Gammaproteobacteria</taxon>
        <taxon>Oceanospirillales</taxon>
        <taxon>Oleiphilaceae</taxon>
        <taxon>Oleiphilus</taxon>
    </lineage>
</organism>
<evidence type="ECO:0000313" key="2">
    <source>
        <dbReference type="EMBL" id="ARU58452.1"/>
    </source>
</evidence>
<dbReference type="Proteomes" id="UP000196027">
    <property type="component" value="Chromosome"/>
</dbReference>
<dbReference type="EMBL" id="CP021425">
    <property type="protein sequence ID" value="ARU58452.1"/>
    <property type="molecule type" value="Genomic_DNA"/>
</dbReference>
<dbReference type="AlphaFoldDB" id="A0A1Y0ID22"/>
<sequence length="185" mass="19738">MSNVNNATRIKPVATAQAPEVVQSTLSAVKAKLGMVPNMFATMAHSPELLHAYLTFSETLGSGQLTAAERELIALTVGQENRCGYCLSAHTVLGKQAGLSADDIQQARNVTHENSRNQAIVTLAHKILVQKGVLTDADLADAAEAGIDTRLTFEILGNVVLNILTNYTNHIADTEIDFPEVSVDA</sequence>
<dbReference type="RefSeq" id="WP_087463227.1">
    <property type="nucleotide sequence ID" value="NZ_CP021425.1"/>
</dbReference>
<accession>A0A1Y0ID22</accession>
<dbReference type="InterPro" id="IPR029032">
    <property type="entry name" value="AhpD-like"/>
</dbReference>
<dbReference type="Pfam" id="PF02627">
    <property type="entry name" value="CMD"/>
    <property type="match status" value="1"/>
</dbReference>
<dbReference type="GO" id="GO:0051920">
    <property type="term" value="F:peroxiredoxin activity"/>
    <property type="evidence" value="ECO:0007669"/>
    <property type="project" value="InterPro"/>
</dbReference>
<dbReference type="SUPFAM" id="SSF69118">
    <property type="entry name" value="AhpD-like"/>
    <property type="match status" value="1"/>
</dbReference>
<keyword evidence="3" id="KW-1185">Reference proteome</keyword>
<evidence type="ECO:0000313" key="3">
    <source>
        <dbReference type="Proteomes" id="UP000196027"/>
    </source>
</evidence>
<dbReference type="KEGG" id="ome:OLMES_4456"/>
<dbReference type="InterPro" id="IPR003779">
    <property type="entry name" value="CMD-like"/>
</dbReference>
<feature type="domain" description="Carboxymuconolactone decarboxylase-like" evidence="1">
    <location>
        <begin position="47"/>
        <end position="110"/>
    </location>
</feature>
<dbReference type="OrthoDB" id="9808310at2"/>
<evidence type="ECO:0000259" key="1">
    <source>
        <dbReference type="Pfam" id="PF02627"/>
    </source>
</evidence>
<protein>
    <submittedName>
        <fullName evidence="2">Alkylhydroperoxidase</fullName>
    </submittedName>
</protein>
<reference evidence="2 3" key="1">
    <citation type="submission" date="2017-05" db="EMBL/GenBank/DDBJ databases">
        <title>Genomic insights into alkan degradation activity of Oleiphilus messinensis.</title>
        <authorList>
            <person name="Kozyavkin S.A."/>
            <person name="Slesarev A.I."/>
            <person name="Golyshin P.N."/>
            <person name="Korzhenkov A."/>
            <person name="Golyshina O.N."/>
            <person name="Toshchakov S.V."/>
        </authorList>
    </citation>
    <scope>NUCLEOTIDE SEQUENCE [LARGE SCALE GENOMIC DNA]</scope>
    <source>
        <strain evidence="2 3">ME102</strain>
    </source>
</reference>
<name>A0A1Y0ID22_9GAMM</name>
<dbReference type="PANTHER" id="PTHR35446:SF3">
    <property type="entry name" value="CMD DOMAIN-CONTAINING PROTEIN"/>
    <property type="match status" value="1"/>
</dbReference>
<dbReference type="Gene3D" id="1.20.1290.10">
    <property type="entry name" value="AhpD-like"/>
    <property type="match status" value="1"/>
</dbReference>